<dbReference type="InterPro" id="IPR029063">
    <property type="entry name" value="SAM-dependent_MTases_sf"/>
</dbReference>
<keyword evidence="2" id="KW-0963">Cytoplasm</keyword>
<dbReference type="InterPro" id="IPR002903">
    <property type="entry name" value="RsmH"/>
</dbReference>
<evidence type="ECO:0000313" key="8">
    <source>
        <dbReference type="Proteomes" id="UP001170651"/>
    </source>
</evidence>
<evidence type="ECO:0000256" key="5">
    <source>
        <dbReference type="ARBA" id="ARBA00022679"/>
    </source>
</evidence>
<dbReference type="Pfam" id="PF01795">
    <property type="entry name" value="Methyltransf_5"/>
    <property type="match status" value="1"/>
</dbReference>
<dbReference type="GO" id="GO:0070475">
    <property type="term" value="P:rRNA base methylation"/>
    <property type="evidence" value="ECO:0007669"/>
    <property type="project" value="TreeGrafter"/>
</dbReference>
<protein>
    <submittedName>
        <fullName evidence="7">16S rRNA (Cytosine(1402)-N(4))-methyltransferase RsmH</fullName>
        <ecNumber evidence="7">2.1.1.199</ecNumber>
    </submittedName>
</protein>
<evidence type="ECO:0000256" key="1">
    <source>
        <dbReference type="ARBA" id="ARBA00010396"/>
    </source>
</evidence>
<dbReference type="AlphaFoldDB" id="A0AAP4X7S6"/>
<accession>A0AAP4X7S6</accession>
<dbReference type="EMBL" id="JAOSIW010000005">
    <property type="protein sequence ID" value="MDO8054441.1"/>
    <property type="molecule type" value="Genomic_DNA"/>
</dbReference>
<sequence length="199" mass="23028">MLNKNHIPVMIREVVQYLNINSSGVYVDATLGMGGHSNAILNKLVDGTLYSFDQDIQAIRQCQKRFINYKNIFLINKNFSFLYDELLARNVNRIDGIVFDLGLSLLQINDNERGFSYLRNNILDMRMDCNNPITAQYILNNYSLENLQNIFQIYGEEPKSRSIAKEIIKNRPFYRTAELVNITDKFKNPYNNRGGAKEA</sequence>
<dbReference type="Gene3D" id="1.10.150.170">
    <property type="entry name" value="Putative methyltransferase TM0872, insert domain"/>
    <property type="match status" value="1"/>
</dbReference>
<dbReference type="Gene3D" id="3.40.50.150">
    <property type="entry name" value="Vaccinia Virus protein VP39"/>
    <property type="match status" value="1"/>
</dbReference>
<evidence type="ECO:0000256" key="2">
    <source>
        <dbReference type="ARBA" id="ARBA00022490"/>
    </source>
</evidence>
<dbReference type="SUPFAM" id="SSF81799">
    <property type="entry name" value="Putative methyltransferase TM0872, insert domain"/>
    <property type="match status" value="1"/>
</dbReference>
<dbReference type="GO" id="GO:0071424">
    <property type="term" value="F:rRNA (cytosine-N4-)-methyltransferase activity"/>
    <property type="evidence" value="ECO:0007669"/>
    <property type="project" value="TreeGrafter"/>
</dbReference>
<gene>
    <name evidence="7" type="primary">rsmH</name>
    <name evidence="7" type="ORF">OC696_00960</name>
</gene>
<dbReference type="RefSeq" id="WP_054598484.1">
    <property type="nucleotide sequence ID" value="NZ_JALQCT010000009.1"/>
</dbReference>
<dbReference type="InterPro" id="IPR023397">
    <property type="entry name" value="SAM-dep_MeTrfase_MraW_recog"/>
</dbReference>
<dbReference type="Proteomes" id="UP001170651">
    <property type="component" value="Unassembled WGS sequence"/>
</dbReference>
<organism evidence="7 8">
    <name type="scientific">Candidatus Phytoplasma australasiaticum subsp. australasiaticum</name>
    <dbReference type="NCBI Taxonomy" id="2832407"/>
    <lineage>
        <taxon>Bacteria</taxon>
        <taxon>Bacillati</taxon>
        <taxon>Mycoplasmatota</taxon>
        <taxon>Mollicutes</taxon>
        <taxon>Acholeplasmatales</taxon>
        <taxon>Acholeplasmataceae</taxon>
        <taxon>Candidatus Phytoplasma</taxon>
        <taxon>16SrII (Peanut WB group)</taxon>
        <taxon>Candidatus Phytoplasma australasiaticum</taxon>
    </lineage>
</organism>
<evidence type="ECO:0000256" key="4">
    <source>
        <dbReference type="ARBA" id="ARBA00022603"/>
    </source>
</evidence>
<dbReference type="EC" id="2.1.1.199" evidence="7"/>
<dbReference type="NCBIfam" id="TIGR00006">
    <property type="entry name" value="16S rRNA (cytosine(1402)-N(4))-methyltransferase RsmH"/>
    <property type="match status" value="1"/>
</dbReference>
<comment type="caution">
    <text evidence="7">The sequence shown here is derived from an EMBL/GenBank/DDBJ whole genome shotgun (WGS) entry which is preliminary data.</text>
</comment>
<dbReference type="GO" id="GO:0005737">
    <property type="term" value="C:cytoplasm"/>
    <property type="evidence" value="ECO:0007669"/>
    <property type="project" value="TreeGrafter"/>
</dbReference>
<keyword evidence="5 7" id="KW-0808">Transferase</keyword>
<evidence type="ECO:0000256" key="3">
    <source>
        <dbReference type="ARBA" id="ARBA00022552"/>
    </source>
</evidence>
<dbReference type="SUPFAM" id="SSF53335">
    <property type="entry name" value="S-adenosyl-L-methionine-dependent methyltransferases"/>
    <property type="match status" value="1"/>
</dbReference>
<reference evidence="7 8" key="1">
    <citation type="journal article" date="2023" name="Int. J. Syst. Evol. Microbiol.">
        <title>The observation of taxonomic boundaries for the 16SrII and 16SrXXV phytoplasmas using genome-based delimitation.</title>
        <authorList>
            <person name="Rodrigues Jardim B."/>
            <person name="Tran-Nguyen L.T.T."/>
            <person name="Gambley C."/>
            <person name="Al-Sadi A.M."/>
            <person name="Al-Subhi A.M."/>
            <person name="Foissac X."/>
            <person name="Salar P."/>
            <person name="Cai H."/>
            <person name="Yang J.Y."/>
            <person name="Davis R."/>
            <person name="Jones L."/>
            <person name="Rodoni B."/>
            <person name="Constable F.E."/>
        </authorList>
    </citation>
    <scope>NUCLEOTIDE SEQUENCE [LARGE SCALE GENOMIC DNA]</scope>
    <source>
        <strain evidence="7">BAWM-OMN-P26</strain>
    </source>
</reference>
<proteinExistence type="inferred from homology"/>
<dbReference type="PANTHER" id="PTHR11265">
    <property type="entry name" value="S-ADENOSYL-METHYLTRANSFERASE MRAW"/>
    <property type="match status" value="1"/>
</dbReference>
<keyword evidence="6" id="KW-0949">S-adenosyl-L-methionine</keyword>
<keyword evidence="8" id="KW-1185">Reference proteome</keyword>
<evidence type="ECO:0000256" key="6">
    <source>
        <dbReference type="ARBA" id="ARBA00022691"/>
    </source>
</evidence>
<keyword evidence="4 7" id="KW-0489">Methyltransferase</keyword>
<keyword evidence="3" id="KW-0698">rRNA processing</keyword>
<name>A0AAP4X7S6_9MOLU</name>
<evidence type="ECO:0000313" key="7">
    <source>
        <dbReference type="EMBL" id="MDO8054441.1"/>
    </source>
</evidence>
<dbReference type="PANTHER" id="PTHR11265:SF0">
    <property type="entry name" value="12S RRNA N4-METHYLCYTIDINE METHYLTRANSFERASE"/>
    <property type="match status" value="1"/>
</dbReference>
<comment type="similarity">
    <text evidence="1">Belongs to the methyltransferase superfamily. RsmH family.</text>
</comment>
<dbReference type="GeneID" id="93018481"/>